<organism evidence="1 2">
    <name type="scientific">Monilinia fructicola</name>
    <name type="common">Brown rot fungus</name>
    <name type="synonym">Ciboria fructicola</name>
    <dbReference type="NCBI Taxonomy" id="38448"/>
    <lineage>
        <taxon>Eukaryota</taxon>
        <taxon>Fungi</taxon>
        <taxon>Dikarya</taxon>
        <taxon>Ascomycota</taxon>
        <taxon>Pezizomycotina</taxon>
        <taxon>Leotiomycetes</taxon>
        <taxon>Helotiales</taxon>
        <taxon>Sclerotiniaceae</taxon>
        <taxon>Monilinia</taxon>
    </lineage>
</organism>
<evidence type="ECO:0000313" key="2">
    <source>
        <dbReference type="Proteomes" id="UP000322873"/>
    </source>
</evidence>
<evidence type="ECO:0000313" key="1">
    <source>
        <dbReference type="EMBL" id="KAA8570603.1"/>
    </source>
</evidence>
<dbReference type="VEuPathDB" id="FungiDB:MFRU_063g00350"/>
<accession>A0A5M9JQB9</accession>
<dbReference type="AlphaFoldDB" id="A0A5M9JQB9"/>
<proteinExistence type="predicted"/>
<name>A0A5M9JQB9_MONFR</name>
<comment type="caution">
    <text evidence="1">The sequence shown here is derived from an EMBL/GenBank/DDBJ whole genome shotgun (WGS) entry which is preliminary data.</text>
</comment>
<gene>
    <name evidence="1" type="ORF">EYC84_000002</name>
</gene>
<sequence length="186" mass="20970">MLTPSNLEPLLLIPEIKMSFFSTTYLLPGILLNPAFVLHLLNTLCSHLSPPPLTLSTSPHPIFESLGPLPGSEWAFDVHKDNALCWRYTAFMVIIQMWIFGRVSGNRISMKDAKAARADRERVRRERSVAREAKRLAAKSTSGFDGTYESESRDFEMSLLVGRHYEVTTPIDESTTETSEEEVIVL</sequence>
<reference evidence="1 2" key="1">
    <citation type="submission" date="2019-06" db="EMBL/GenBank/DDBJ databases">
        <title>Genome Sequence of the Brown Rot Fungal Pathogen Monilinia fructicola.</title>
        <authorList>
            <person name="De Miccolis Angelini R.M."/>
            <person name="Landi L."/>
            <person name="Abate D."/>
            <person name="Pollastro S."/>
            <person name="Romanazzi G."/>
            <person name="Faretra F."/>
        </authorList>
    </citation>
    <scope>NUCLEOTIDE SEQUENCE [LARGE SCALE GENOMIC DNA]</scope>
    <source>
        <strain evidence="1 2">Mfrc123</strain>
    </source>
</reference>
<dbReference type="EMBL" id="VICG01000006">
    <property type="protein sequence ID" value="KAA8570603.1"/>
    <property type="molecule type" value="Genomic_DNA"/>
</dbReference>
<dbReference type="Proteomes" id="UP000322873">
    <property type="component" value="Unassembled WGS sequence"/>
</dbReference>
<keyword evidence="2" id="KW-1185">Reference proteome</keyword>
<protein>
    <submittedName>
        <fullName evidence="1">Uncharacterized protein</fullName>
    </submittedName>
</protein>